<dbReference type="EMBL" id="JAGGKX010000002">
    <property type="protein sequence ID" value="MBP1968561.1"/>
    <property type="molecule type" value="Genomic_DNA"/>
</dbReference>
<evidence type="ECO:0000256" key="2">
    <source>
        <dbReference type="SAM" id="MobiDB-lite"/>
    </source>
</evidence>
<reference evidence="3 4" key="1">
    <citation type="submission" date="2021-03" db="EMBL/GenBank/DDBJ databases">
        <title>Genomic Encyclopedia of Type Strains, Phase IV (KMG-IV): sequencing the most valuable type-strain genomes for metagenomic binning, comparative biology and taxonomic classification.</title>
        <authorList>
            <person name="Goeker M."/>
        </authorList>
    </citation>
    <scope>NUCLEOTIDE SEQUENCE [LARGE SCALE GENOMIC DNA]</scope>
    <source>
        <strain evidence="3 4">DSM 25609</strain>
    </source>
</reference>
<evidence type="ECO:0000313" key="4">
    <source>
        <dbReference type="Proteomes" id="UP001519345"/>
    </source>
</evidence>
<dbReference type="InterPro" id="IPR002822">
    <property type="entry name" value="Ni_insertion"/>
</dbReference>
<dbReference type="PANTHER" id="PTHR36566">
    <property type="entry name" value="NICKEL INSERTION PROTEIN-RELATED"/>
    <property type="match status" value="1"/>
</dbReference>
<name>A0ABS4IDN5_9BACI</name>
<feature type="compositionally biased region" description="Basic residues" evidence="2">
    <location>
        <begin position="72"/>
        <end position="81"/>
    </location>
</feature>
<evidence type="ECO:0000313" key="3">
    <source>
        <dbReference type="EMBL" id="MBP1968561.1"/>
    </source>
</evidence>
<accession>A0ABS4IDN5</accession>
<keyword evidence="4" id="KW-1185">Reference proteome</keyword>
<evidence type="ECO:0000256" key="1">
    <source>
        <dbReference type="ARBA" id="ARBA00022596"/>
    </source>
</evidence>
<gene>
    <name evidence="3" type="ORF">J2Z83_000653</name>
</gene>
<feature type="region of interest" description="Disordered" evidence="2">
    <location>
        <begin position="71"/>
        <end position="109"/>
    </location>
</feature>
<keyword evidence="1" id="KW-0533">Nickel</keyword>
<proteinExistence type="predicted"/>
<dbReference type="RefSeq" id="WP_209461775.1">
    <property type="nucleotide sequence ID" value="NZ_CP110224.1"/>
</dbReference>
<dbReference type="PANTHER" id="PTHR36566:SF1">
    <property type="entry name" value="PYRIDINIUM-3,5-BISTHIOCARBOXYLIC ACID MONONUCLEOTIDE NICKEL INSERTION PROTEIN"/>
    <property type="match status" value="1"/>
</dbReference>
<protein>
    <submittedName>
        <fullName evidence="3">Uncharacterized protein (TIGR00299 family) protein</fullName>
    </submittedName>
</protein>
<comment type="caution">
    <text evidence="3">The sequence shown here is derived from an EMBL/GenBank/DDBJ whole genome shotgun (WGS) entry which is preliminary data.</text>
</comment>
<organism evidence="3 4">
    <name type="scientific">Virgibacillus natechei</name>
    <dbReference type="NCBI Taxonomy" id="1216297"/>
    <lineage>
        <taxon>Bacteria</taxon>
        <taxon>Bacillati</taxon>
        <taxon>Bacillota</taxon>
        <taxon>Bacilli</taxon>
        <taxon>Bacillales</taxon>
        <taxon>Bacillaceae</taxon>
        <taxon>Virgibacillus</taxon>
    </lineage>
</organism>
<sequence>MKILYFDCFSGISGDMTIGSLINAGADITVLESELKKLQMEDEYELKTEKVVKNGITSTKFDVVLLNEEHHHHDHDHKHEHHHDGHDHGHHAHTNNHDHSHEHHHHHRSYRDIVKLIESADFPEQVKDMALKIFKKIGEAEGKIHGVPLADVHFHEVGAVDSIIDIVGSAILIHNMEIDEVRSSSIPVGSGKIHIDHGVYPVPAPATLEILKGVPLAHSDLKAELTTPTGAAIIAVLAEKFSNLPSMNVHAIGYGAGTKSFENHPNVLRIIIGE</sequence>
<dbReference type="Proteomes" id="UP001519345">
    <property type="component" value="Unassembled WGS sequence"/>
</dbReference>
<dbReference type="Pfam" id="PF01969">
    <property type="entry name" value="Ni_insertion"/>
    <property type="match status" value="1"/>
</dbReference>